<reference evidence="9 10" key="1">
    <citation type="submission" date="2022-01" db="EMBL/GenBank/DDBJ databases">
        <authorList>
            <person name="Xiong W."/>
            <person name="Schranz E."/>
        </authorList>
    </citation>
    <scope>NUCLEOTIDE SEQUENCE [LARGE SCALE GENOMIC DNA]</scope>
</reference>
<comment type="similarity">
    <text evidence="2">Belongs to the peptidase C19 family.</text>
</comment>
<dbReference type="InterPro" id="IPR029346">
    <property type="entry name" value="USP_C"/>
</dbReference>
<evidence type="ECO:0000256" key="4">
    <source>
        <dbReference type="ARBA" id="ARBA00022670"/>
    </source>
</evidence>
<keyword evidence="7" id="KW-0788">Thiol protease</keyword>
<evidence type="ECO:0000256" key="2">
    <source>
        <dbReference type="ARBA" id="ARBA00009085"/>
    </source>
</evidence>
<gene>
    <name evidence="9" type="ORF">LVIROSA_LOCUS10008</name>
</gene>
<comment type="caution">
    <text evidence="9">The sequence shown here is derived from an EMBL/GenBank/DDBJ whole genome shotgun (WGS) entry which is preliminary data.</text>
</comment>
<dbReference type="Proteomes" id="UP001157418">
    <property type="component" value="Unassembled WGS sequence"/>
</dbReference>
<evidence type="ECO:0000256" key="3">
    <source>
        <dbReference type="ARBA" id="ARBA00012759"/>
    </source>
</evidence>
<dbReference type="AlphaFoldDB" id="A0AAU9M6H7"/>
<dbReference type="GO" id="GO:0004843">
    <property type="term" value="F:cysteine-type deubiquitinase activity"/>
    <property type="evidence" value="ECO:0007669"/>
    <property type="project" value="UniProtKB-EC"/>
</dbReference>
<evidence type="ECO:0000256" key="1">
    <source>
        <dbReference type="ARBA" id="ARBA00000707"/>
    </source>
</evidence>
<evidence type="ECO:0000256" key="6">
    <source>
        <dbReference type="ARBA" id="ARBA00022801"/>
    </source>
</evidence>
<dbReference type="Pfam" id="PF14533">
    <property type="entry name" value="USP7_C2"/>
    <property type="match status" value="1"/>
</dbReference>
<feature type="domain" description="Ubiquitin carboxyl-terminal hydrolase C-terminal" evidence="8">
    <location>
        <begin position="9"/>
        <end position="57"/>
    </location>
</feature>
<organism evidence="9 10">
    <name type="scientific">Lactuca virosa</name>
    <dbReference type="NCBI Taxonomy" id="75947"/>
    <lineage>
        <taxon>Eukaryota</taxon>
        <taxon>Viridiplantae</taxon>
        <taxon>Streptophyta</taxon>
        <taxon>Embryophyta</taxon>
        <taxon>Tracheophyta</taxon>
        <taxon>Spermatophyta</taxon>
        <taxon>Magnoliopsida</taxon>
        <taxon>eudicotyledons</taxon>
        <taxon>Gunneridae</taxon>
        <taxon>Pentapetalae</taxon>
        <taxon>asterids</taxon>
        <taxon>campanulids</taxon>
        <taxon>Asterales</taxon>
        <taxon>Asteraceae</taxon>
        <taxon>Cichorioideae</taxon>
        <taxon>Cichorieae</taxon>
        <taxon>Lactucinae</taxon>
        <taxon>Lactuca</taxon>
    </lineage>
</organism>
<protein>
    <recommendedName>
        <fullName evidence="3">ubiquitinyl hydrolase 1</fullName>
        <ecNumber evidence="3">3.4.19.12</ecNumber>
    </recommendedName>
</protein>
<proteinExistence type="inferred from homology"/>
<dbReference type="EMBL" id="CAKMRJ010001112">
    <property type="protein sequence ID" value="CAH1422691.1"/>
    <property type="molecule type" value="Genomic_DNA"/>
</dbReference>
<keyword evidence="10" id="KW-1185">Reference proteome</keyword>
<dbReference type="GO" id="GO:0006508">
    <property type="term" value="P:proteolysis"/>
    <property type="evidence" value="ECO:0007669"/>
    <property type="project" value="UniProtKB-KW"/>
</dbReference>
<evidence type="ECO:0000259" key="8">
    <source>
        <dbReference type="Pfam" id="PF14533"/>
    </source>
</evidence>
<sequence>MWLNGEVVIHTIRLPKQSAVGDLINYLKTKVGFYHKYAELRLLEVFYHKIYKVVNTDGVSRMDINNNEMGKNKC</sequence>
<accession>A0AAU9M6H7</accession>
<evidence type="ECO:0000313" key="9">
    <source>
        <dbReference type="EMBL" id="CAH1422691.1"/>
    </source>
</evidence>
<evidence type="ECO:0000256" key="7">
    <source>
        <dbReference type="ARBA" id="ARBA00022807"/>
    </source>
</evidence>
<keyword evidence="5" id="KW-0833">Ubl conjugation pathway</keyword>
<keyword evidence="4" id="KW-0645">Protease</keyword>
<name>A0AAU9M6H7_9ASTR</name>
<evidence type="ECO:0000313" key="10">
    <source>
        <dbReference type="Proteomes" id="UP001157418"/>
    </source>
</evidence>
<dbReference type="EC" id="3.4.19.12" evidence="3"/>
<comment type="catalytic activity">
    <reaction evidence="1">
        <text>Thiol-dependent hydrolysis of ester, thioester, amide, peptide and isopeptide bonds formed by the C-terminal Gly of ubiquitin (a 76-residue protein attached to proteins as an intracellular targeting signal).</text>
        <dbReference type="EC" id="3.4.19.12"/>
    </reaction>
</comment>
<keyword evidence="6" id="KW-0378">Hydrolase</keyword>
<evidence type="ECO:0000256" key="5">
    <source>
        <dbReference type="ARBA" id="ARBA00022786"/>
    </source>
</evidence>